<dbReference type="InterPro" id="IPR058625">
    <property type="entry name" value="MdtA-like_BSH"/>
</dbReference>
<evidence type="ECO:0000256" key="1">
    <source>
        <dbReference type="SAM" id="Coils"/>
    </source>
</evidence>
<dbReference type="PANTHER" id="PTHR30469:SF33">
    <property type="entry name" value="SLR1207 PROTEIN"/>
    <property type="match status" value="1"/>
</dbReference>
<dbReference type="InterPro" id="IPR006143">
    <property type="entry name" value="RND_pump_MFP"/>
</dbReference>
<dbReference type="AlphaFoldDB" id="A0A1J5QG49"/>
<dbReference type="Pfam" id="PF25954">
    <property type="entry name" value="Beta-barrel_RND_2"/>
    <property type="match status" value="1"/>
</dbReference>
<dbReference type="Pfam" id="PF25917">
    <property type="entry name" value="BSH_RND"/>
    <property type="match status" value="1"/>
</dbReference>
<evidence type="ECO:0000259" key="3">
    <source>
        <dbReference type="Pfam" id="PF25954"/>
    </source>
</evidence>
<dbReference type="Gene3D" id="2.40.30.170">
    <property type="match status" value="1"/>
</dbReference>
<sequence>MSIRTLLFSGKTLLLLAIAAAIGGYVYYQRSHPSTAESAYRTEMVDTGDMLQTVSANGTLNPVTLVSVGTQVSGTVLKLHTDFNQQVKQGQVLLELDDAIYAAAVRQSEANVRNVQAALDLARANEARTQNLFAQEYVSRLEYEQSIQARKSAEAQIDQVRAQLARDRANLNYTVIRSPVSGVVVARQVDVGQTVAASFQTPELFKIAQDLSEMQIHSNFAEADVGQIRAGQAAYFSVDAFPSRKFKAVVHEVRLNPTVQQNVVTYDVVLDVDNPEQILLPGMTAYVSIVLNDKPNVLRVSNTALRYRPQQQAAQPAAKPERKGEVASRKLYVLRAGKPVAVPVELGVTDNRYTELVSGAIKPGDQVIVGEALPLVDKGVSGGPRMRLF</sequence>
<proteinExistence type="predicted"/>
<dbReference type="GO" id="GO:0015562">
    <property type="term" value="F:efflux transmembrane transporter activity"/>
    <property type="evidence" value="ECO:0007669"/>
    <property type="project" value="TreeGrafter"/>
</dbReference>
<dbReference type="NCBIfam" id="TIGR01730">
    <property type="entry name" value="RND_mfp"/>
    <property type="match status" value="1"/>
</dbReference>
<dbReference type="Gene3D" id="2.40.420.20">
    <property type="match status" value="1"/>
</dbReference>
<organism evidence="4">
    <name type="scientific">mine drainage metagenome</name>
    <dbReference type="NCBI Taxonomy" id="410659"/>
    <lineage>
        <taxon>unclassified sequences</taxon>
        <taxon>metagenomes</taxon>
        <taxon>ecological metagenomes</taxon>
    </lineage>
</organism>
<dbReference type="GO" id="GO:1990281">
    <property type="term" value="C:efflux pump complex"/>
    <property type="evidence" value="ECO:0007669"/>
    <property type="project" value="TreeGrafter"/>
</dbReference>
<feature type="domain" description="Multidrug resistance protein MdtA-like barrel-sandwich hybrid" evidence="2">
    <location>
        <begin position="66"/>
        <end position="202"/>
    </location>
</feature>
<dbReference type="Gene3D" id="2.40.50.100">
    <property type="match status" value="1"/>
</dbReference>
<dbReference type="SUPFAM" id="SSF111369">
    <property type="entry name" value="HlyD-like secretion proteins"/>
    <property type="match status" value="1"/>
</dbReference>
<name>A0A1J5QG49_9ZZZZ</name>
<keyword evidence="1" id="KW-0175">Coiled coil</keyword>
<evidence type="ECO:0000313" key="4">
    <source>
        <dbReference type="EMBL" id="OIQ82210.1"/>
    </source>
</evidence>
<feature type="domain" description="CusB-like beta-barrel" evidence="3">
    <location>
        <begin position="219"/>
        <end position="289"/>
    </location>
</feature>
<dbReference type="EMBL" id="MLJW01000830">
    <property type="protein sequence ID" value="OIQ82210.1"/>
    <property type="molecule type" value="Genomic_DNA"/>
</dbReference>
<reference evidence="4" key="1">
    <citation type="submission" date="2016-10" db="EMBL/GenBank/DDBJ databases">
        <title>Sequence of Gallionella enrichment culture.</title>
        <authorList>
            <person name="Poehlein A."/>
            <person name="Muehling M."/>
            <person name="Daniel R."/>
        </authorList>
    </citation>
    <scope>NUCLEOTIDE SEQUENCE</scope>
</reference>
<accession>A0A1J5QG49</accession>
<comment type="caution">
    <text evidence="4">The sequence shown here is derived from an EMBL/GenBank/DDBJ whole genome shotgun (WGS) entry which is preliminary data.</text>
</comment>
<protein>
    <submittedName>
        <fullName evidence="4">Macrolide export protein MacA</fullName>
    </submittedName>
</protein>
<evidence type="ECO:0000259" key="2">
    <source>
        <dbReference type="Pfam" id="PF25917"/>
    </source>
</evidence>
<dbReference type="Gene3D" id="1.10.287.470">
    <property type="entry name" value="Helix hairpin bin"/>
    <property type="match status" value="1"/>
</dbReference>
<feature type="coiled-coil region" evidence="1">
    <location>
        <begin position="105"/>
        <end position="170"/>
    </location>
</feature>
<dbReference type="PANTHER" id="PTHR30469">
    <property type="entry name" value="MULTIDRUG RESISTANCE PROTEIN MDTA"/>
    <property type="match status" value="1"/>
</dbReference>
<dbReference type="InterPro" id="IPR058792">
    <property type="entry name" value="Beta-barrel_RND_2"/>
</dbReference>
<gene>
    <name evidence="4" type="primary">macA_29</name>
    <name evidence="4" type="ORF">GALL_360080</name>
</gene>